<evidence type="ECO:0000313" key="2">
    <source>
        <dbReference type="EMBL" id="SFN97441.1"/>
    </source>
</evidence>
<dbReference type="EMBL" id="FOVM01000009">
    <property type="protein sequence ID" value="SFN97441.1"/>
    <property type="molecule type" value="Genomic_DNA"/>
</dbReference>
<proteinExistence type="predicted"/>
<evidence type="ECO:0000259" key="1">
    <source>
        <dbReference type="Pfam" id="PF01243"/>
    </source>
</evidence>
<organism evidence="2 3">
    <name type="scientific">Mycetocola miduiensis</name>
    <dbReference type="NCBI Taxonomy" id="995034"/>
    <lineage>
        <taxon>Bacteria</taxon>
        <taxon>Bacillati</taxon>
        <taxon>Actinomycetota</taxon>
        <taxon>Actinomycetes</taxon>
        <taxon>Micrococcales</taxon>
        <taxon>Microbacteriaceae</taxon>
        <taxon>Mycetocola</taxon>
    </lineage>
</organism>
<sequence length="159" mass="16953">MAKLTTDDVWRVLEKQNFMVVGMVSARGQARTAGVMPYTVDRTLWFTTSDEQWNARHIAARPEVSVTVAIPKRVPLLPWIKVPAATITFSGVAEVVPAGRMPALARKALTKGLKNAEGSGTLLGIGVRPVGDFITYGVGVPVVKMLDTLAARGRAPSGG</sequence>
<dbReference type="Gene3D" id="2.30.110.10">
    <property type="entry name" value="Electron Transport, Fmn-binding Protein, Chain A"/>
    <property type="match status" value="1"/>
</dbReference>
<dbReference type="InterPro" id="IPR012349">
    <property type="entry name" value="Split_barrel_FMN-bd"/>
</dbReference>
<dbReference type="RefSeq" id="WP_177216848.1">
    <property type="nucleotide sequence ID" value="NZ_FOVM01000009.1"/>
</dbReference>
<dbReference type="InterPro" id="IPR011576">
    <property type="entry name" value="Pyridox_Oxase_N"/>
</dbReference>
<dbReference type="Proteomes" id="UP000198867">
    <property type="component" value="Unassembled WGS sequence"/>
</dbReference>
<name>A0A1I5DF52_9MICO</name>
<dbReference type="SUPFAM" id="SSF50475">
    <property type="entry name" value="FMN-binding split barrel"/>
    <property type="match status" value="1"/>
</dbReference>
<gene>
    <name evidence="2" type="ORF">SAMN05216219_2848</name>
</gene>
<evidence type="ECO:0000313" key="3">
    <source>
        <dbReference type="Proteomes" id="UP000198867"/>
    </source>
</evidence>
<reference evidence="3" key="1">
    <citation type="submission" date="2016-10" db="EMBL/GenBank/DDBJ databases">
        <authorList>
            <person name="Varghese N."/>
            <person name="Submissions S."/>
        </authorList>
    </citation>
    <scope>NUCLEOTIDE SEQUENCE [LARGE SCALE GENOMIC DNA]</scope>
    <source>
        <strain evidence="3">CGMCC 1.11101</strain>
    </source>
</reference>
<dbReference type="AlphaFoldDB" id="A0A1I5DF52"/>
<feature type="domain" description="Pyridoxamine 5'-phosphate oxidase N-terminal" evidence="1">
    <location>
        <begin position="11"/>
        <end position="99"/>
    </location>
</feature>
<keyword evidence="3" id="KW-1185">Reference proteome</keyword>
<accession>A0A1I5DF52</accession>
<protein>
    <submittedName>
        <fullName evidence="2">Pyridoxamine 5'-phosphate oxidase</fullName>
    </submittedName>
</protein>
<dbReference type="Pfam" id="PF01243">
    <property type="entry name" value="PNPOx_N"/>
    <property type="match status" value="1"/>
</dbReference>